<keyword evidence="4 9" id="KW-0547">Nucleotide-binding</keyword>
<dbReference type="Pfam" id="PF00709">
    <property type="entry name" value="Adenylsucc_synt"/>
    <property type="match status" value="1"/>
</dbReference>
<feature type="binding site" evidence="9">
    <location>
        <position position="206"/>
    </location>
    <ligand>
        <name>IMP</name>
        <dbReference type="ChEBI" id="CHEBI:58053"/>
        <note>ligand shared between dimeric partners</note>
    </ligand>
</feature>
<dbReference type="InterPro" id="IPR027417">
    <property type="entry name" value="P-loop_NTPase"/>
</dbReference>
<dbReference type="NCBIfam" id="TIGR00184">
    <property type="entry name" value="purA"/>
    <property type="match status" value="1"/>
</dbReference>
<feature type="binding site" evidence="9">
    <location>
        <begin position="74"/>
        <end position="80"/>
    </location>
    <ligand>
        <name>GTP</name>
        <dbReference type="ChEBI" id="CHEBI:37565"/>
    </ligand>
</feature>
<evidence type="ECO:0000256" key="5">
    <source>
        <dbReference type="ARBA" id="ARBA00022755"/>
    </source>
</evidence>
<evidence type="ECO:0000256" key="12">
    <source>
        <dbReference type="SAM" id="MobiDB-lite"/>
    </source>
</evidence>
<keyword evidence="9" id="KW-0150">Chloroplast</keyword>
<evidence type="ECO:0000256" key="7">
    <source>
        <dbReference type="ARBA" id="ARBA00023134"/>
    </source>
</evidence>
<feature type="binding site" evidence="9">
    <location>
        <position position="299"/>
    </location>
    <ligand>
        <name>IMP</name>
        <dbReference type="ChEBI" id="CHEBI:58053"/>
    </ligand>
</feature>
<keyword evidence="2 9" id="KW-0436">Ligase</keyword>
<organism evidence="13">
    <name type="scientific">Picocystis salinarum</name>
    <dbReference type="NCBI Taxonomy" id="88271"/>
    <lineage>
        <taxon>Eukaryota</taxon>
        <taxon>Viridiplantae</taxon>
        <taxon>Chlorophyta</taxon>
        <taxon>Picocystophyceae</taxon>
        <taxon>Picocystales</taxon>
        <taxon>Picocystaceae</taxon>
        <taxon>Picocystis</taxon>
    </lineage>
</organism>
<evidence type="ECO:0000256" key="6">
    <source>
        <dbReference type="ARBA" id="ARBA00022842"/>
    </source>
</evidence>
<dbReference type="PROSITE" id="PS00513">
    <property type="entry name" value="ADENYLOSUCCIN_SYN_2"/>
    <property type="match status" value="1"/>
</dbReference>
<comment type="function">
    <text evidence="11">Plays an important role in the de novo pathway of purine nucleotide biosynthesis.</text>
</comment>
<dbReference type="EC" id="6.3.4.4" evidence="9"/>
<feature type="binding site" evidence="9">
    <location>
        <position position="75"/>
    </location>
    <ligand>
        <name>Mg(2+)</name>
        <dbReference type="ChEBI" id="CHEBI:18420"/>
    </ligand>
</feature>
<feature type="active site" description="Proton donor" evidence="9">
    <location>
        <position position="103"/>
    </location>
</feature>
<dbReference type="GO" id="GO:0046040">
    <property type="term" value="P:IMP metabolic process"/>
    <property type="evidence" value="ECO:0007669"/>
    <property type="project" value="TreeGrafter"/>
</dbReference>
<evidence type="ECO:0000256" key="8">
    <source>
        <dbReference type="ARBA" id="ARBA00050432"/>
    </source>
</evidence>
<feature type="binding site" evidence="9">
    <location>
        <begin position="474"/>
        <end position="476"/>
    </location>
    <ligand>
        <name>GTP</name>
        <dbReference type="ChEBI" id="CHEBI:37565"/>
    </ligand>
</feature>
<dbReference type="InterPro" id="IPR042111">
    <property type="entry name" value="Adenylosuccinate_synth_dom3"/>
</dbReference>
<dbReference type="NCBIfam" id="NF002223">
    <property type="entry name" value="PRK01117.1"/>
    <property type="match status" value="1"/>
</dbReference>
<dbReference type="FunFam" id="1.10.300.10:FF:000002">
    <property type="entry name" value="Adenylosuccinate synthetase, chloroplastic"/>
    <property type="match status" value="1"/>
</dbReference>
<feature type="region of interest" description="Disordered" evidence="12">
    <location>
        <begin position="1"/>
        <end position="51"/>
    </location>
</feature>
<feature type="compositionally biased region" description="Basic residues" evidence="12">
    <location>
        <begin position="27"/>
        <end position="38"/>
    </location>
</feature>
<feature type="binding site" evidence="9">
    <location>
        <begin position="391"/>
        <end position="393"/>
    </location>
    <ligand>
        <name>GTP</name>
        <dbReference type="ChEBI" id="CHEBI:37565"/>
    </ligand>
</feature>
<gene>
    <name evidence="9" type="primary">PURA</name>
    <name evidence="13" type="ORF">PSAL00342_LOCUS6425</name>
</gene>
<evidence type="ECO:0000256" key="4">
    <source>
        <dbReference type="ARBA" id="ARBA00022741"/>
    </source>
</evidence>
<evidence type="ECO:0000256" key="9">
    <source>
        <dbReference type="HAMAP-Rule" id="MF_03125"/>
    </source>
</evidence>
<accession>A0A7S3XG82</accession>
<proteinExistence type="inferred from homology"/>
<dbReference type="Gene3D" id="1.10.300.10">
    <property type="entry name" value="Adenylosuccinate Synthetase, subunit A, domain 2"/>
    <property type="match status" value="1"/>
</dbReference>
<keyword evidence="6 9" id="KW-0460">Magnesium</keyword>
<comment type="similarity">
    <text evidence="9 11">Belongs to the adenylosuccinate synthetase family.</text>
</comment>
<dbReference type="UniPathway" id="UPA00075">
    <property type="reaction ID" value="UER00335"/>
</dbReference>
<evidence type="ECO:0000256" key="1">
    <source>
        <dbReference type="ARBA" id="ARBA00011738"/>
    </source>
</evidence>
<keyword evidence="3 9" id="KW-0479">Metal-binding</keyword>
<dbReference type="GO" id="GO:0004019">
    <property type="term" value="F:adenylosuccinate synthase activity"/>
    <property type="evidence" value="ECO:0007669"/>
    <property type="project" value="UniProtKB-UniRule"/>
</dbReference>
<keyword evidence="9" id="KW-0934">Plastid</keyword>
<keyword evidence="7 9" id="KW-0342">GTP-binding</keyword>
<feature type="binding site" evidence="9">
    <location>
        <position position="102"/>
    </location>
    <ligand>
        <name>Mg(2+)</name>
        <dbReference type="ChEBI" id="CHEBI:18420"/>
    </ligand>
</feature>
<name>A0A7S3XG82_9CHLO</name>
<protein>
    <recommendedName>
        <fullName evidence="9">Adenylosuccinate synthetase, chloroplastic</fullName>
        <shortName evidence="9">AMPSase</shortName>
        <shortName evidence="9">AdSS</shortName>
        <ecNumber evidence="9">6.3.4.4</ecNumber>
    </recommendedName>
    <alternativeName>
        <fullName evidence="9">IMP--aspartate ligase</fullName>
    </alternativeName>
</protein>
<evidence type="ECO:0000256" key="3">
    <source>
        <dbReference type="ARBA" id="ARBA00022723"/>
    </source>
</evidence>
<evidence type="ECO:0000313" key="13">
    <source>
        <dbReference type="EMBL" id="CAE0612526.1"/>
    </source>
</evidence>
<dbReference type="HAMAP" id="MF_00011">
    <property type="entry name" value="Adenylosucc_synth"/>
    <property type="match status" value="1"/>
</dbReference>
<feature type="binding site" evidence="9">
    <location>
        <position position="192"/>
    </location>
    <ligand>
        <name>IMP</name>
        <dbReference type="ChEBI" id="CHEBI:58053"/>
    </ligand>
</feature>
<feature type="binding site" evidence="9">
    <location>
        <position position="365"/>
    </location>
    <ligand>
        <name>GTP</name>
        <dbReference type="ChEBI" id="CHEBI:37565"/>
    </ligand>
</feature>
<reference evidence="13" key="1">
    <citation type="submission" date="2021-01" db="EMBL/GenBank/DDBJ databases">
        <authorList>
            <person name="Corre E."/>
            <person name="Pelletier E."/>
            <person name="Niang G."/>
            <person name="Scheremetjew M."/>
            <person name="Finn R."/>
            <person name="Kale V."/>
            <person name="Holt S."/>
            <person name="Cochrane G."/>
            <person name="Meng A."/>
            <person name="Brown T."/>
            <person name="Cohen L."/>
        </authorList>
    </citation>
    <scope>NUCLEOTIDE SEQUENCE</scope>
    <source>
        <strain evidence="13">CCMP1897</strain>
    </source>
</reference>
<evidence type="ECO:0000256" key="2">
    <source>
        <dbReference type="ARBA" id="ARBA00022598"/>
    </source>
</evidence>
<dbReference type="PROSITE" id="PS01266">
    <property type="entry name" value="ADENYLOSUCCIN_SYN_1"/>
    <property type="match status" value="1"/>
</dbReference>
<feature type="binding site" evidence="9">
    <location>
        <begin position="359"/>
        <end position="365"/>
    </location>
    <ligand>
        <name>substrate</name>
    </ligand>
</feature>
<evidence type="ECO:0000256" key="11">
    <source>
        <dbReference type="RuleBase" id="RU000520"/>
    </source>
</evidence>
<dbReference type="GO" id="GO:0009507">
    <property type="term" value="C:chloroplast"/>
    <property type="evidence" value="ECO:0007669"/>
    <property type="project" value="UniProtKB-SubCell"/>
</dbReference>
<dbReference type="InterPro" id="IPR001114">
    <property type="entry name" value="Adenylosuccinate_synthetase"/>
</dbReference>
<dbReference type="PANTHER" id="PTHR11846">
    <property type="entry name" value="ADENYLOSUCCINATE SYNTHETASE"/>
    <property type="match status" value="1"/>
</dbReference>
<keyword evidence="5 9" id="KW-0658">Purine biosynthesis</keyword>
<feature type="binding site" evidence="9">
    <location>
        <begin position="75"/>
        <end position="78"/>
    </location>
    <ligand>
        <name>IMP</name>
        <dbReference type="ChEBI" id="CHEBI:58053"/>
    </ligand>
</feature>
<dbReference type="InterPro" id="IPR042110">
    <property type="entry name" value="Adenylosuccinate_synth_dom2"/>
</dbReference>
<dbReference type="GO" id="GO:0005525">
    <property type="term" value="F:GTP binding"/>
    <property type="evidence" value="ECO:0007669"/>
    <property type="project" value="UniProtKB-UniRule"/>
</dbReference>
<dbReference type="CDD" id="cd03108">
    <property type="entry name" value="AdSS"/>
    <property type="match status" value="1"/>
</dbReference>
<feature type="binding site" evidence="9">
    <location>
        <position position="363"/>
    </location>
    <ligand>
        <name>IMP</name>
        <dbReference type="ChEBI" id="CHEBI:58053"/>
    </ligand>
</feature>
<dbReference type="PANTHER" id="PTHR11846:SF0">
    <property type="entry name" value="ADENYLOSUCCINATE SYNTHETASE"/>
    <property type="match status" value="1"/>
</dbReference>
<dbReference type="SUPFAM" id="SSF52540">
    <property type="entry name" value="P-loop containing nucleoside triphosphate hydrolases"/>
    <property type="match status" value="1"/>
</dbReference>
<dbReference type="Gene3D" id="3.90.170.10">
    <property type="entry name" value="Adenylosuccinate Synthetase, subunit A, domain 3"/>
    <property type="match status" value="1"/>
</dbReference>
<dbReference type="InterPro" id="IPR033128">
    <property type="entry name" value="Adenylosuccin_syn_Lys_AS"/>
</dbReference>
<comment type="pathway">
    <text evidence="9 11">Purine metabolism; AMP biosynthesis via de novo pathway; AMP from IMP: step 1/2.</text>
</comment>
<comment type="function">
    <text evidence="9">Plays an important role in the de novo pathway and in the salvage pathway of purine nucleotide biosynthesis. Catalyzes the first commited step in the biosynthesis of AMP from IMP.</text>
</comment>
<dbReference type="AlphaFoldDB" id="A0A7S3XG82"/>
<feature type="binding site" evidence="9">
    <location>
        <position position="284"/>
    </location>
    <ligand>
        <name>IMP</name>
        <dbReference type="ChEBI" id="CHEBI:58053"/>
    </ligand>
</feature>
<feature type="active site" evidence="10">
    <location>
        <position position="203"/>
    </location>
</feature>
<dbReference type="GO" id="GO:0000287">
    <property type="term" value="F:magnesium ion binding"/>
    <property type="evidence" value="ECO:0007669"/>
    <property type="project" value="UniProtKB-UniRule"/>
</dbReference>
<feature type="binding site" evidence="9">
    <location>
        <begin position="100"/>
        <end position="103"/>
    </location>
    <ligand>
        <name>IMP</name>
        <dbReference type="ChEBI" id="CHEBI:58053"/>
    </ligand>
</feature>
<feature type="binding site" evidence="9">
    <location>
        <begin position="102"/>
        <end position="104"/>
    </location>
    <ligand>
        <name>GTP</name>
        <dbReference type="ChEBI" id="CHEBI:37565"/>
    </ligand>
</feature>
<comment type="cofactor">
    <cofactor evidence="9">
        <name>Mg(2+)</name>
        <dbReference type="ChEBI" id="CHEBI:18420"/>
    </cofactor>
    <text evidence="9">Binds 1 Mg(2+) ion per subunit.</text>
</comment>
<dbReference type="InterPro" id="IPR018220">
    <property type="entry name" value="Adenylosuccin_syn_GTP-bd"/>
</dbReference>
<comment type="subcellular location">
    <subcellularLocation>
        <location evidence="9">Plastid</location>
        <location evidence="9">Chloroplast</location>
    </subcellularLocation>
</comment>
<dbReference type="Gene3D" id="3.40.440.10">
    <property type="entry name" value="Adenylosuccinate Synthetase, subunit A, domain 1"/>
    <property type="match status" value="1"/>
</dbReference>
<sequence>MAVPMALEVHGTHLKRTSVPRKTAGARAKHPQAPRRASKAVAKAQTTERTPAQAQEEEFAALAQVCAVLGSQWGDEGKGKLVDVLAQKYDVVARGQGGANAGHTIYDSDGNQYKLHLMPSGVLNPDAQCIIGNGVVVNLPSLFEEIKGLEGRGICCKGRVLVSDRAHLLFDFHKEVDGLREEELAGKKIGTTKRGIGPCYSNKAIRNGIRVGDLNHPDVFAEKLARLVDENRKRFAGSFDLDVEAEVAAYKEYFEELRPYIGDSVHVINQAYSEGKRILVEGANATMLDLDFGTYPYVTSSNPSIGGVCTGLGLSPHKFGCVIGVAKAYTTRVGEGPYPTELFGEMAERVREEGGEYGTTTGRPRRCGWLDVVALDYACTINGFTHLNITKLDVLSVLDEIKLGVAYKAPNGDVLPAFPSDLTLLEQVEVVYETLPGWKSDISKCRTWSDLPAAAQAYVRRVEELTGVECRWIGVGPGREALITKDE</sequence>
<comment type="catalytic activity">
    <reaction evidence="8 9 11">
        <text>IMP + L-aspartate + GTP = N(6)-(1,2-dicarboxyethyl)-AMP + GDP + phosphate + 2 H(+)</text>
        <dbReference type="Rhea" id="RHEA:15753"/>
        <dbReference type="ChEBI" id="CHEBI:15378"/>
        <dbReference type="ChEBI" id="CHEBI:29991"/>
        <dbReference type="ChEBI" id="CHEBI:37565"/>
        <dbReference type="ChEBI" id="CHEBI:43474"/>
        <dbReference type="ChEBI" id="CHEBI:57567"/>
        <dbReference type="ChEBI" id="CHEBI:58053"/>
        <dbReference type="ChEBI" id="CHEBI:58189"/>
        <dbReference type="EC" id="6.3.4.4"/>
    </reaction>
</comment>
<dbReference type="SMART" id="SM00788">
    <property type="entry name" value="Adenylsucc_synt"/>
    <property type="match status" value="1"/>
</dbReference>
<dbReference type="GO" id="GO:0044208">
    <property type="term" value="P:'de novo' AMP biosynthetic process"/>
    <property type="evidence" value="ECO:0007669"/>
    <property type="project" value="UniProtKB-UniRule"/>
</dbReference>
<dbReference type="InterPro" id="IPR042109">
    <property type="entry name" value="Adenylosuccinate_synth_dom1"/>
</dbReference>
<dbReference type="EMBL" id="HBIS01007093">
    <property type="protein sequence ID" value="CAE0612526.1"/>
    <property type="molecule type" value="Transcribed_RNA"/>
</dbReference>
<feature type="active site" description="Proton acceptor" evidence="9">
    <location>
        <position position="75"/>
    </location>
</feature>
<dbReference type="FunFam" id="3.90.170.10:FF:000001">
    <property type="entry name" value="Adenylosuccinate synthetase"/>
    <property type="match status" value="1"/>
</dbReference>
<comment type="subunit">
    <text evidence="1 9">Homodimer.</text>
</comment>
<evidence type="ECO:0000256" key="10">
    <source>
        <dbReference type="PROSITE-ProRule" id="PRU10134"/>
    </source>
</evidence>